<reference evidence="2 3" key="1">
    <citation type="submission" date="2019-09" db="EMBL/GenBank/DDBJ databases">
        <title>Phylogeny of genus Pseudoclavibacter and closely related genus.</title>
        <authorList>
            <person name="Li Y."/>
        </authorList>
    </citation>
    <scope>NUCLEOTIDE SEQUENCE [LARGE SCALE GENOMIC DNA]</scope>
    <source>
        <strain evidence="2 3">JCM 16921</strain>
    </source>
</reference>
<dbReference type="RefSeq" id="WP_158036111.1">
    <property type="nucleotide sequence ID" value="NZ_BAAAZV010000017.1"/>
</dbReference>
<keyword evidence="2" id="KW-0067">ATP-binding</keyword>
<dbReference type="OrthoDB" id="4927383at2"/>
<dbReference type="SUPFAM" id="SSF52540">
    <property type="entry name" value="P-loop containing nucleoside triphosphate hydrolases"/>
    <property type="match status" value="1"/>
</dbReference>
<protein>
    <submittedName>
        <fullName evidence="2">ATP-binding cassette domain-containing protein</fullName>
    </submittedName>
</protein>
<dbReference type="AlphaFoldDB" id="A0A7C8FQ78"/>
<comment type="caution">
    <text evidence="2">The sequence shown here is derived from an EMBL/GenBank/DDBJ whole genome shotgun (WGS) entry which is preliminary data.</text>
</comment>
<accession>A0A7C8FQ78</accession>
<evidence type="ECO:0000313" key="2">
    <source>
        <dbReference type="EMBL" id="KAB1632333.1"/>
    </source>
</evidence>
<dbReference type="GO" id="GO:0005524">
    <property type="term" value="F:ATP binding"/>
    <property type="evidence" value="ECO:0007669"/>
    <property type="project" value="UniProtKB-KW"/>
</dbReference>
<keyword evidence="2" id="KW-0547">Nucleotide-binding</keyword>
<name>A0A7C8FQ78_9MICO</name>
<dbReference type="EMBL" id="WBKA01000003">
    <property type="protein sequence ID" value="KAB1632333.1"/>
    <property type="molecule type" value="Genomic_DNA"/>
</dbReference>
<dbReference type="Proteomes" id="UP000481339">
    <property type="component" value="Unassembled WGS sequence"/>
</dbReference>
<gene>
    <name evidence="2" type="ORF">F8O02_04795</name>
</gene>
<proteinExistence type="predicted"/>
<organism evidence="2 3">
    <name type="scientific">Pseudoclavibacter caeni</name>
    <dbReference type="NCBI Taxonomy" id="908846"/>
    <lineage>
        <taxon>Bacteria</taxon>
        <taxon>Bacillati</taxon>
        <taxon>Actinomycetota</taxon>
        <taxon>Actinomycetes</taxon>
        <taxon>Micrococcales</taxon>
        <taxon>Microbacteriaceae</taxon>
        <taxon>Pseudoclavibacter</taxon>
    </lineage>
</organism>
<feature type="domain" description="ABC transporter" evidence="1">
    <location>
        <begin position="73"/>
        <end position="214"/>
    </location>
</feature>
<dbReference type="GO" id="GO:0016887">
    <property type="term" value="F:ATP hydrolysis activity"/>
    <property type="evidence" value="ECO:0007669"/>
    <property type="project" value="InterPro"/>
</dbReference>
<sequence length="270" mass="27764">MSSTQTAPGAHAAPTGAPVVVDLGSGMAPGSAAPSARAGATGVPAGESIVRIAGAEVHGPRGVVFGPLDAVSATPVTVVVGERGSGRTSLLLALSGRMRLRHGDLSVLGVSSKQDLTGLRRQSAIAGFAGMDDLEGSVDVIDSVRERIAIESAWYAFAPRLTDEDVHARLAPVFGNVPVPHARTVNHSLSERQEHLLRIALALESRPRVLVMDDLDAIKNPVHRRSVAERLAALVAGGLTVIVGSADPGVVELFPAGLATTVHLPSHTEG</sequence>
<evidence type="ECO:0000259" key="1">
    <source>
        <dbReference type="Pfam" id="PF00005"/>
    </source>
</evidence>
<dbReference type="InterPro" id="IPR003439">
    <property type="entry name" value="ABC_transporter-like_ATP-bd"/>
</dbReference>
<dbReference type="Gene3D" id="3.40.50.300">
    <property type="entry name" value="P-loop containing nucleotide triphosphate hydrolases"/>
    <property type="match status" value="1"/>
</dbReference>
<dbReference type="Pfam" id="PF00005">
    <property type="entry name" value="ABC_tran"/>
    <property type="match status" value="1"/>
</dbReference>
<dbReference type="InterPro" id="IPR027417">
    <property type="entry name" value="P-loop_NTPase"/>
</dbReference>
<keyword evidence="3" id="KW-1185">Reference proteome</keyword>
<evidence type="ECO:0000313" key="3">
    <source>
        <dbReference type="Proteomes" id="UP000481339"/>
    </source>
</evidence>